<protein>
    <submittedName>
        <fullName evidence="2">Putative NBD/HSP70 family sugar kinase</fullName>
    </submittedName>
</protein>
<evidence type="ECO:0000313" key="3">
    <source>
        <dbReference type="Proteomes" id="UP000573729"/>
    </source>
</evidence>
<dbReference type="InterPro" id="IPR000600">
    <property type="entry name" value="ROK"/>
</dbReference>
<dbReference type="EMBL" id="JACHMD010000001">
    <property type="protein sequence ID" value="MBB4666264.1"/>
    <property type="molecule type" value="Genomic_DNA"/>
</dbReference>
<keyword evidence="2" id="KW-0418">Kinase</keyword>
<dbReference type="PANTHER" id="PTHR18964">
    <property type="entry name" value="ROK (REPRESSOR, ORF, KINASE) FAMILY"/>
    <property type="match status" value="1"/>
</dbReference>
<name>A0A7W7FKD6_9MICO</name>
<dbReference type="Pfam" id="PF00480">
    <property type="entry name" value="ROK"/>
    <property type="match status" value="1"/>
</dbReference>
<organism evidence="2 3">
    <name type="scientific">Microbacterium marinum</name>
    <dbReference type="NCBI Taxonomy" id="421115"/>
    <lineage>
        <taxon>Bacteria</taxon>
        <taxon>Bacillati</taxon>
        <taxon>Actinomycetota</taxon>
        <taxon>Actinomycetes</taxon>
        <taxon>Micrococcales</taxon>
        <taxon>Microbacteriaceae</taxon>
        <taxon>Microbacterium</taxon>
    </lineage>
</organism>
<keyword evidence="2" id="KW-0808">Transferase</keyword>
<accession>A0A7W7FKD6</accession>
<dbReference type="Gene3D" id="3.30.420.40">
    <property type="match status" value="2"/>
</dbReference>
<keyword evidence="3" id="KW-1185">Reference proteome</keyword>
<evidence type="ECO:0000313" key="2">
    <source>
        <dbReference type="EMBL" id="MBB4666264.1"/>
    </source>
</evidence>
<sequence>MSVRIGLDVGGTKILAVAVDGESRVLASERRPTGWGADAVVDGIVAAIAAVAGGAQPDAVGIGVPGQIAPAGGVVRHALNLGIEQLDLAAAVARRTGIRPTVDNDVRAAAVGAAARMPDAGALAYLNLGTGVAAGIVVGGMPWRGARGAAGEIGHVSVDPAGPLCPCGQRGCIEALAGGANVAARWRRPADLPVAAVFDAADAGDPEAEAIRSDVVWGVAAAAQLLVLTADVDVVVLGGGVSHLGERLHAPVRAALRQAASGSTFLTSLDLARRVVAVPDGDPVGAVGAALLAVPAPGRVAAGV</sequence>
<dbReference type="GO" id="GO:0016301">
    <property type="term" value="F:kinase activity"/>
    <property type="evidence" value="ECO:0007669"/>
    <property type="project" value="UniProtKB-KW"/>
</dbReference>
<reference evidence="2 3" key="1">
    <citation type="submission" date="2020-08" db="EMBL/GenBank/DDBJ databases">
        <title>Sequencing the genomes of 1000 actinobacteria strains.</title>
        <authorList>
            <person name="Klenk H.-P."/>
        </authorList>
    </citation>
    <scope>NUCLEOTIDE SEQUENCE [LARGE SCALE GENOMIC DNA]</scope>
    <source>
        <strain evidence="2 3">DSM 24947</strain>
    </source>
</reference>
<proteinExistence type="inferred from homology"/>
<dbReference type="InterPro" id="IPR043129">
    <property type="entry name" value="ATPase_NBD"/>
</dbReference>
<evidence type="ECO:0000256" key="1">
    <source>
        <dbReference type="ARBA" id="ARBA00006479"/>
    </source>
</evidence>
<dbReference type="Proteomes" id="UP000573729">
    <property type="component" value="Unassembled WGS sequence"/>
</dbReference>
<dbReference type="SUPFAM" id="SSF53067">
    <property type="entry name" value="Actin-like ATPase domain"/>
    <property type="match status" value="1"/>
</dbReference>
<dbReference type="PANTHER" id="PTHR18964:SF149">
    <property type="entry name" value="BIFUNCTIONAL UDP-N-ACETYLGLUCOSAMINE 2-EPIMERASE_N-ACETYLMANNOSAMINE KINASE"/>
    <property type="match status" value="1"/>
</dbReference>
<comment type="similarity">
    <text evidence="1">Belongs to the ROK (NagC/XylR) family.</text>
</comment>
<gene>
    <name evidence="2" type="ORF">BKA24_000973</name>
</gene>
<comment type="caution">
    <text evidence="2">The sequence shown here is derived from an EMBL/GenBank/DDBJ whole genome shotgun (WGS) entry which is preliminary data.</text>
</comment>
<dbReference type="AlphaFoldDB" id="A0A7W7FKD6"/>